<evidence type="ECO:0000256" key="6">
    <source>
        <dbReference type="ARBA" id="ARBA00047942"/>
    </source>
</evidence>
<dbReference type="Proteomes" id="UP000718593">
    <property type="component" value="Unassembled WGS sequence"/>
</dbReference>
<evidence type="ECO:0000313" key="8">
    <source>
        <dbReference type="EMBL" id="MBF1164507.1"/>
    </source>
</evidence>
<organism evidence="8 9">
    <name type="scientific">Dechloromonas agitata</name>
    <dbReference type="NCBI Taxonomy" id="73030"/>
    <lineage>
        <taxon>Bacteria</taxon>
        <taxon>Pseudomonadati</taxon>
        <taxon>Pseudomonadota</taxon>
        <taxon>Betaproteobacteria</taxon>
        <taxon>Rhodocyclales</taxon>
        <taxon>Azonexaceae</taxon>
        <taxon>Dechloromonas</taxon>
    </lineage>
</organism>
<dbReference type="GO" id="GO:0032259">
    <property type="term" value="P:methylation"/>
    <property type="evidence" value="ECO:0007669"/>
    <property type="project" value="UniProtKB-KW"/>
</dbReference>
<comment type="catalytic activity">
    <reaction evidence="6">
        <text>a 2'-deoxyadenosine in DNA + S-adenosyl-L-methionine = an N(6)-methyl-2'-deoxyadenosine in DNA + S-adenosyl-L-homocysteine + H(+)</text>
        <dbReference type="Rhea" id="RHEA:15197"/>
        <dbReference type="Rhea" id="RHEA-COMP:12418"/>
        <dbReference type="Rhea" id="RHEA-COMP:12419"/>
        <dbReference type="ChEBI" id="CHEBI:15378"/>
        <dbReference type="ChEBI" id="CHEBI:57856"/>
        <dbReference type="ChEBI" id="CHEBI:59789"/>
        <dbReference type="ChEBI" id="CHEBI:90615"/>
        <dbReference type="ChEBI" id="CHEBI:90616"/>
        <dbReference type="EC" id="2.1.1.72"/>
    </reaction>
</comment>
<evidence type="ECO:0000256" key="2">
    <source>
        <dbReference type="ARBA" id="ARBA00011900"/>
    </source>
</evidence>
<evidence type="ECO:0000256" key="5">
    <source>
        <dbReference type="ARBA" id="ARBA00022691"/>
    </source>
</evidence>
<dbReference type="PANTHER" id="PTHR33841">
    <property type="entry name" value="DNA METHYLTRANSFERASE YEEA-RELATED"/>
    <property type="match status" value="1"/>
</dbReference>
<dbReference type="GO" id="GO:0006304">
    <property type="term" value="P:DNA modification"/>
    <property type="evidence" value="ECO:0007669"/>
    <property type="project" value="InterPro"/>
</dbReference>
<proteinExistence type="inferred from homology"/>
<dbReference type="EMBL" id="JABZMI010000077">
    <property type="protein sequence ID" value="MBF1164507.1"/>
    <property type="molecule type" value="Genomic_DNA"/>
</dbReference>
<evidence type="ECO:0000256" key="3">
    <source>
        <dbReference type="ARBA" id="ARBA00022603"/>
    </source>
</evidence>
<dbReference type="Pfam" id="PF07669">
    <property type="entry name" value="Eco57I"/>
    <property type="match status" value="1"/>
</dbReference>
<evidence type="ECO:0000256" key="4">
    <source>
        <dbReference type="ARBA" id="ARBA00022679"/>
    </source>
</evidence>
<evidence type="ECO:0000313" key="9">
    <source>
        <dbReference type="Proteomes" id="UP000718593"/>
    </source>
</evidence>
<keyword evidence="3 8" id="KW-0489">Methyltransferase</keyword>
<protein>
    <recommendedName>
        <fullName evidence="2">site-specific DNA-methyltransferase (adenine-specific)</fullName>
        <ecNumber evidence="2">2.1.1.72</ecNumber>
    </recommendedName>
</protein>
<dbReference type="PANTHER" id="PTHR33841:SF5">
    <property type="entry name" value="DNA METHYLASE (MODIFICATION METHYLASE) (METHYLTRANSFERASE)-RELATED"/>
    <property type="match status" value="1"/>
</dbReference>
<sequence length="460" mass="50935">MNRDLFTLSPREQAIHALHAATAIYTREPVVDDLLDAVDWPRGKRRLVDPSCGDGVFLGRALVRLLREEPDIDGDTLLDVLQGWELHPGAAQHSRERVAEILEEHGWCSTMAAELAARLVRQADFLTQGPTAPYCHVIAGNPPYLRWANVPALLREEYAAALPPHAVADLLHSFLDRCSAALLPDGEVALVTADRWLFNLGASKLREAIGKRLAIDHLRRLDPSTTFYRPKDRRAGTPPRIHPVAVVLRPPSLASIPLSAAPVFPDRLEHPNQHKGPTLGDIANVTLAPWLGTNGIFVVDEATAATLPAEYLVPAIDTDDIRDGQLQPPKRYAIRTTPDTPPPPAILSHLEANMHRMAKRGLRKIPWMPPESWHRRSLSEPILLVPRIARTLRPVRVPHGVLPINHNLSIVAADSKTLDEIEEVLCSDEANAWMQAHAARLESGFFSLTTTLLRQMPIGF</sequence>
<name>A0A930G144_9RHOO</name>
<dbReference type="GO" id="GO:0009007">
    <property type="term" value="F:site-specific DNA-methyltransferase (adenine-specific) activity"/>
    <property type="evidence" value="ECO:0007669"/>
    <property type="project" value="UniProtKB-EC"/>
</dbReference>
<dbReference type="InterPro" id="IPR050953">
    <property type="entry name" value="N4_N6_ade-DNA_methylase"/>
</dbReference>
<accession>A0A930G144</accession>
<dbReference type="EC" id="2.1.1.72" evidence="2"/>
<dbReference type="InterPro" id="IPR029063">
    <property type="entry name" value="SAM-dependent_MTases_sf"/>
</dbReference>
<keyword evidence="5" id="KW-0949">S-adenosyl-L-methionine</keyword>
<dbReference type="Gene3D" id="3.40.50.150">
    <property type="entry name" value="Vaccinia Virus protein VP39"/>
    <property type="match status" value="1"/>
</dbReference>
<evidence type="ECO:0000256" key="1">
    <source>
        <dbReference type="ARBA" id="ARBA00006594"/>
    </source>
</evidence>
<reference evidence="8" key="1">
    <citation type="submission" date="2020-04" db="EMBL/GenBank/DDBJ databases">
        <title>Deep metagenomics examines the oral microbiome during advanced dental caries in children, revealing novel taxa and co-occurrences with host molecules.</title>
        <authorList>
            <person name="Baker J.L."/>
            <person name="Morton J.T."/>
            <person name="Dinis M."/>
            <person name="Alvarez R."/>
            <person name="Tran N.C."/>
            <person name="Knight R."/>
            <person name="Edlund A."/>
        </authorList>
    </citation>
    <scope>NUCLEOTIDE SEQUENCE</scope>
    <source>
        <strain evidence="8">JCVI_32_bin.24</strain>
    </source>
</reference>
<evidence type="ECO:0000259" key="7">
    <source>
        <dbReference type="Pfam" id="PF07669"/>
    </source>
</evidence>
<dbReference type="SUPFAM" id="SSF53335">
    <property type="entry name" value="S-adenosyl-L-methionine-dependent methyltransferases"/>
    <property type="match status" value="1"/>
</dbReference>
<dbReference type="InterPro" id="IPR011639">
    <property type="entry name" value="MethylTrfase_TaqI-like_dom"/>
</dbReference>
<comment type="similarity">
    <text evidence="1">Belongs to the N(4)/N(6)-methyltransferase family.</text>
</comment>
<gene>
    <name evidence="8" type="ORF">HXL68_05660</name>
</gene>
<dbReference type="PRINTS" id="PR00507">
    <property type="entry name" value="N12N6MTFRASE"/>
</dbReference>
<keyword evidence="4" id="KW-0808">Transferase</keyword>
<comment type="caution">
    <text evidence="8">The sequence shown here is derived from an EMBL/GenBank/DDBJ whole genome shotgun (WGS) entry which is preliminary data.</text>
</comment>
<feature type="domain" description="Type II methyltransferase M.TaqI-like" evidence="7">
    <location>
        <begin position="137"/>
        <end position="217"/>
    </location>
</feature>
<dbReference type="AlphaFoldDB" id="A0A930G144"/>